<dbReference type="OrthoDB" id="10027729at2759"/>
<proteinExistence type="predicted"/>
<dbReference type="AlphaFoldDB" id="A0A814A9H7"/>
<sequence>MKNSKNNTTEKLNNKERKMARLPPDSFSQMIASIAVVFGVIALILACVGIGTPRWYSAFVSTGTGTYAKTNSANFFYTCDVSTSGVTNNCTNRDSSLYGYPGYSSSNAWMTDYNQRMQNAGSLCIVGILFLTFGIVATLIMALRYFSAWATSIPPALFFLACLFMLAGMAEGARYLLYNDYSANLYQTAHLLTMFALALTAFAAGRVHFSRRTEAGHNTPHNVA</sequence>
<organism evidence="3 4">
    <name type="scientific">Rotaria sordida</name>
    <dbReference type="NCBI Taxonomy" id="392033"/>
    <lineage>
        <taxon>Eukaryota</taxon>
        <taxon>Metazoa</taxon>
        <taxon>Spiralia</taxon>
        <taxon>Gnathifera</taxon>
        <taxon>Rotifera</taxon>
        <taxon>Eurotatoria</taxon>
        <taxon>Bdelloidea</taxon>
        <taxon>Philodinida</taxon>
        <taxon>Philodinidae</taxon>
        <taxon>Rotaria</taxon>
    </lineage>
</organism>
<keyword evidence="1" id="KW-0472">Membrane</keyword>
<feature type="transmembrane region" description="Helical" evidence="1">
    <location>
        <begin position="189"/>
        <end position="209"/>
    </location>
</feature>
<reference evidence="3" key="1">
    <citation type="submission" date="2021-02" db="EMBL/GenBank/DDBJ databases">
        <authorList>
            <person name="Nowell W R."/>
        </authorList>
    </citation>
    <scope>NUCLEOTIDE SEQUENCE</scope>
</reference>
<evidence type="ECO:0000313" key="3">
    <source>
        <dbReference type="EMBL" id="CAF0909142.1"/>
    </source>
</evidence>
<gene>
    <name evidence="3" type="ORF">RFH988_LOCUS9390</name>
    <name evidence="2" type="ORF">ZHD862_LOCUS6854</name>
</gene>
<feature type="transmembrane region" description="Helical" evidence="1">
    <location>
        <begin position="155"/>
        <end position="177"/>
    </location>
</feature>
<comment type="caution">
    <text evidence="3">The sequence shown here is derived from an EMBL/GenBank/DDBJ whole genome shotgun (WGS) entry which is preliminary data.</text>
</comment>
<feature type="transmembrane region" description="Helical" evidence="1">
    <location>
        <begin position="120"/>
        <end position="143"/>
    </location>
</feature>
<dbReference type="Gene3D" id="1.20.140.150">
    <property type="match status" value="1"/>
</dbReference>
<dbReference type="EMBL" id="CAJNOT010000200">
    <property type="protein sequence ID" value="CAF0890443.1"/>
    <property type="molecule type" value="Genomic_DNA"/>
</dbReference>
<evidence type="ECO:0000256" key="1">
    <source>
        <dbReference type="SAM" id="Phobius"/>
    </source>
</evidence>
<evidence type="ECO:0000313" key="4">
    <source>
        <dbReference type="Proteomes" id="UP000663882"/>
    </source>
</evidence>
<feature type="transmembrane region" description="Helical" evidence="1">
    <location>
        <begin position="27"/>
        <end position="51"/>
    </location>
</feature>
<protein>
    <submittedName>
        <fullName evidence="3">Uncharacterized protein</fullName>
    </submittedName>
</protein>
<name>A0A814A9H7_9BILA</name>
<keyword evidence="1" id="KW-1133">Transmembrane helix</keyword>
<dbReference type="Proteomes" id="UP000663864">
    <property type="component" value="Unassembled WGS sequence"/>
</dbReference>
<keyword evidence="1" id="KW-0812">Transmembrane</keyword>
<evidence type="ECO:0000313" key="2">
    <source>
        <dbReference type="EMBL" id="CAF0890443.1"/>
    </source>
</evidence>
<accession>A0A814A9H7</accession>
<dbReference type="Proteomes" id="UP000663882">
    <property type="component" value="Unassembled WGS sequence"/>
</dbReference>
<dbReference type="EMBL" id="CAJNOO010000333">
    <property type="protein sequence ID" value="CAF0909142.1"/>
    <property type="molecule type" value="Genomic_DNA"/>
</dbReference>